<sequence>MYVSGGKKVSLAGPTVRYKASAGLYNPLLIVYSFLLLRTNLTIKNFS</sequence>
<evidence type="ECO:0000256" key="1">
    <source>
        <dbReference type="SAM" id="Phobius"/>
    </source>
</evidence>
<reference evidence="2" key="1">
    <citation type="submission" date="2018-04" db="EMBL/GenBank/DDBJ databases">
        <title>Whole genome sequencing of Staphylococcus pseudintermedius isolates from dogs.</title>
        <authorList>
            <person name="Bryan L.K."/>
            <person name="Little S.V."/>
            <person name="Hillhouse A."/>
            <person name="Lawhon S.D."/>
        </authorList>
    </citation>
    <scope>NUCLEOTIDE SEQUENCE</scope>
    <source>
        <strain evidence="2">TAMU 49_044</strain>
    </source>
</reference>
<dbReference type="AlphaFoldDB" id="A0A346TPA5"/>
<protein>
    <submittedName>
        <fullName evidence="2">Uncharacterized protein</fullName>
    </submittedName>
</protein>
<feature type="transmembrane region" description="Helical" evidence="1">
    <location>
        <begin position="20"/>
        <end position="37"/>
    </location>
</feature>
<keyword evidence="1" id="KW-0472">Membrane</keyword>
<evidence type="ECO:0000313" key="2">
    <source>
        <dbReference type="EMBL" id="AXU41395.1"/>
    </source>
</evidence>
<keyword evidence="1" id="KW-1133">Transmembrane helix</keyword>
<dbReference type="EMBL" id="MH179303">
    <property type="protein sequence ID" value="AXU41395.1"/>
    <property type="molecule type" value="Genomic_DNA"/>
</dbReference>
<accession>A0A346TPA5</accession>
<keyword evidence="1" id="KW-0812">Transmembrane</keyword>
<proteinExistence type="predicted"/>
<organism evidence="2">
    <name type="scientific">Staphylococcus pseudintermedius</name>
    <dbReference type="NCBI Taxonomy" id="283734"/>
    <lineage>
        <taxon>Bacteria</taxon>
        <taxon>Bacillati</taxon>
        <taxon>Bacillota</taxon>
        <taxon>Bacilli</taxon>
        <taxon>Bacillales</taxon>
        <taxon>Staphylococcaceae</taxon>
        <taxon>Staphylococcus</taxon>
        <taxon>Staphylococcus intermedius group</taxon>
    </lineage>
</organism>
<name>A0A346TPA5_STAPS</name>